<comment type="cofactor">
    <cofactor evidence="10">
        <name>Zn(2+)</name>
        <dbReference type="ChEBI" id="CHEBI:29105"/>
    </cofactor>
    <text evidence="10">Binds 2 Zn(2+) ions per subunit.</text>
</comment>
<evidence type="ECO:0000256" key="12">
    <source>
        <dbReference type="PROSITE-ProRule" id="PRU01011"/>
    </source>
</evidence>
<dbReference type="GO" id="GO:0031012">
    <property type="term" value="C:extracellular matrix"/>
    <property type="evidence" value="ECO:0007669"/>
    <property type="project" value="InterPro"/>
</dbReference>
<evidence type="ECO:0000256" key="8">
    <source>
        <dbReference type="PIRSR" id="PIRSR001191-1"/>
    </source>
</evidence>
<dbReference type="Pfam" id="PF00413">
    <property type="entry name" value="Peptidase_M10"/>
    <property type="match status" value="1"/>
</dbReference>
<dbReference type="PIRSF" id="PIRSF001191">
    <property type="entry name" value="Peptidase_M10A_matrix"/>
    <property type="match status" value="1"/>
</dbReference>
<dbReference type="GO" id="GO:0008270">
    <property type="term" value="F:zinc ion binding"/>
    <property type="evidence" value="ECO:0007669"/>
    <property type="project" value="InterPro"/>
</dbReference>
<dbReference type="FunFam" id="3.40.390.10:FF:000070">
    <property type="entry name" value="Matrix metallopeptidase 25b"/>
    <property type="match status" value="1"/>
</dbReference>
<feature type="binding site" evidence="9">
    <location>
        <position position="242"/>
    </location>
    <ligand>
        <name>Zn(2+)</name>
        <dbReference type="ChEBI" id="CHEBI:29105"/>
        <label>2</label>
        <note>catalytic</note>
    </ligand>
</feature>
<evidence type="ECO:0000256" key="1">
    <source>
        <dbReference type="ARBA" id="ARBA00010370"/>
    </source>
</evidence>
<evidence type="ECO:0000256" key="9">
    <source>
        <dbReference type="PIRSR" id="PIRSR001191-2"/>
    </source>
</evidence>
<evidence type="ECO:0000256" key="11">
    <source>
        <dbReference type="PIRSR" id="PIRSR621190-4"/>
    </source>
</evidence>
<dbReference type="PRINTS" id="PR00138">
    <property type="entry name" value="MATRIXIN"/>
</dbReference>
<dbReference type="InterPro" id="IPR001818">
    <property type="entry name" value="Pept_M10_metallopeptidase"/>
</dbReference>
<dbReference type="CDD" id="cd04278">
    <property type="entry name" value="ZnMc_MMP"/>
    <property type="match status" value="1"/>
</dbReference>
<keyword evidence="4" id="KW-0378">Hydrolase</keyword>
<feature type="binding site" evidence="10">
    <location>
        <position position="217"/>
    </location>
    <ligand>
        <name>Zn(2+)</name>
        <dbReference type="ChEBI" id="CHEBI:29105"/>
        <label>1</label>
    </ligand>
</feature>
<dbReference type="PANTHER" id="PTHR10201">
    <property type="entry name" value="MATRIX METALLOPROTEINASE"/>
    <property type="match status" value="1"/>
</dbReference>
<evidence type="ECO:0000256" key="7">
    <source>
        <dbReference type="ARBA" id="ARBA00023049"/>
    </source>
</evidence>
<dbReference type="SMART" id="SM00120">
    <property type="entry name" value="HX"/>
    <property type="match status" value="3"/>
</dbReference>
<accession>A0AA88T096</accession>
<dbReference type="GO" id="GO:0030198">
    <property type="term" value="P:extracellular matrix organization"/>
    <property type="evidence" value="ECO:0007669"/>
    <property type="project" value="TreeGrafter"/>
</dbReference>
<dbReference type="InterPro" id="IPR021190">
    <property type="entry name" value="Pept_M10A"/>
</dbReference>
<feature type="repeat" description="Hemopexin" evidence="12">
    <location>
        <begin position="333"/>
        <end position="377"/>
    </location>
</feature>
<organism evidence="16 17">
    <name type="scientific">Channa striata</name>
    <name type="common">Snakehead murrel</name>
    <name type="synonym">Ophicephalus striatus</name>
    <dbReference type="NCBI Taxonomy" id="64152"/>
    <lineage>
        <taxon>Eukaryota</taxon>
        <taxon>Metazoa</taxon>
        <taxon>Chordata</taxon>
        <taxon>Craniata</taxon>
        <taxon>Vertebrata</taxon>
        <taxon>Euteleostomi</taxon>
        <taxon>Actinopterygii</taxon>
        <taxon>Neopterygii</taxon>
        <taxon>Teleostei</taxon>
        <taxon>Neoteleostei</taxon>
        <taxon>Acanthomorphata</taxon>
        <taxon>Anabantaria</taxon>
        <taxon>Anabantiformes</taxon>
        <taxon>Channoidei</taxon>
        <taxon>Channidae</taxon>
        <taxon>Channa</taxon>
    </lineage>
</organism>
<feature type="binding site" evidence="10">
    <location>
        <position position="178"/>
    </location>
    <ligand>
        <name>Ca(2+)</name>
        <dbReference type="ChEBI" id="CHEBI:29108"/>
        <label>2</label>
    </ligand>
</feature>
<feature type="repeat" description="Hemopexin" evidence="12">
    <location>
        <begin position="476"/>
        <end position="523"/>
    </location>
</feature>
<keyword evidence="17" id="KW-1185">Reference proteome</keyword>
<dbReference type="PANTHER" id="PTHR10201:SF224">
    <property type="entry name" value="MATRIX METALLOPEPTIDASE 17B"/>
    <property type="match status" value="1"/>
</dbReference>
<keyword evidence="6 10" id="KW-0106">Calcium</keyword>
<keyword evidence="2" id="KW-0645">Protease</keyword>
<feature type="region of interest" description="Disordered" evidence="13">
    <location>
        <begin position="296"/>
        <end position="330"/>
    </location>
</feature>
<name>A0AA88T096_CHASR</name>
<evidence type="ECO:0000313" key="16">
    <source>
        <dbReference type="EMBL" id="KAK2849560.1"/>
    </source>
</evidence>
<dbReference type="Gene3D" id="3.40.390.10">
    <property type="entry name" value="Collagenase (Catalytic Domain)"/>
    <property type="match status" value="1"/>
</dbReference>
<keyword evidence="14" id="KW-0732">Signal</keyword>
<feature type="active site" evidence="8">
    <location>
        <position position="243"/>
    </location>
</feature>
<feature type="binding site" evidence="10">
    <location>
        <position position="196"/>
    </location>
    <ligand>
        <name>Ca(2+)</name>
        <dbReference type="ChEBI" id="CHEBI:29108"/>
        <label>3</label>
    </ligand>
</feature>
<evidence type="ECO:0000256" key="5">
    <source>
        <dbReference type="ARBA" id="ARBA00022833"/>
    </source>
</evidence>
<evidence type="ECO:0000256" key="10">
    <source>
        <dbReference type="PIRSR" id="PIRSR621190-2"/>
    </source>
</evidence>
<feature type="binding site" evidence="10">
    <location>
        <position position="195"/>
    </location>
    <ligand>
        <name>Ca(2+)</name>
        <dbReference type="ChEBI" id="CHEBI:29108"/>
        <label>3</label>
    </ligand>
</feature>
<evidence type="ECO:0000256" key="3">
    <source>
        <dbReference type="ARBA" id="ARBA00022723"/>
    </source>
</evidence>
<proteinExistence type="inferred from homology"/>
<comment type="similarity">
    <text evidence="1">Belongs to the peptidase M10A family.</text>
</comment>
<dbReference type="GO" id="GO:0006508">
    <property type="term" value="P:proteolysis"/>
    <property type="evidence" value="ECO:0007669"/>
    <property type="project" value="UniProtKB-KW"/>
</dbReference>
<comment type="cofactor">
    <cofactor evidence="10">
        <name>Ca(2+)</name>
        <dbReference type="ChEBI" id="CHEBI:29108"/>
    </cofactor>
    <text evidence="10">Can bind about 5 Ca(2+) ions per subunit.</text>
</comment>
<feature type="binding site" evidence="10">
    <location>
        <position position="222"/>
    </location>
    <ligand>
        <name>Ca(2+)</name>
        <dbReference type="ChEBI" id="CHEBI:29108"/>
        <label>3</label>
    </ligand>
</feature>
<dbReference type="InterPro" id="IPR018487">
    <property type="entry name" value="Hemopexin-like_repeat"/>
</dbReference>
<dbReference type="InterPro" id="IPR006026">
    <property type="entry name" value="Peptidase_Metallo"/>
</dbReference>
<evidence type="ECO:0000256" key="13">
    <source>
        <dbReference type="SAM" id="MobiDB-lite"/>
    </source>
</evidence>
<evidence type="ECO:0000313" key="17">
    <source>
        <dbReference type="Proteomes" id="UP001187415"/>
    </source>
</evidence>
<feature type="binding site" evidence="10">
    <location>
        <position position="260"/>
    </location>
    <ligand>
        <name>Zn(2+)</name>
        <dbReference type="ChEBI" id="CHEBI:29105"/>
        <label>2</label>
        <note>catalytic</note>
    </ligand>
</feature>
<feature type="binding site" evidence="9">
    <location>
        <position position="246"/>
    </location>
    <ligand>
        <name>Zn(2+)</name>
        <dbReference type="ChEBI" id="CHEBI:29105"/>
        <label>2</label>
        <note>catalytic</note>
    </ligand>
</feature>
<dbReference type="SMART" id="SM00235">
    <property type="entry name" value="ZnMc"/>
    <property type="match status" value="1"/>
</dbReference>
<evidence type="ECO:0000259" key="15">
    <source>
        <dbReference type="SMART" id="SM00235"/>
    </source>
</evidence>
<dbReference type="EMBL" id="JAUPFM010000006">
    <property type="protein sequence ID" value="KAK2849560.1"/>
    <property type="molecule type" value="Genomic_DNA"/>
</dbReference>
<dbReference type="InterPro" id="IPR036375">
    <property type="entry name" value="Hemopexin-like_dom_sf"/>
</dbReference>
<dbReference type="PROSITE" id="PS51642">
    <property type="entry name" value="HEMOPEXIN_2"/>
    <property type="match status" value="3"/>
</dbReference>
<feature type="binding site" evidence="9">
    <location>
        <position position="252"/>
    </location>
    <ligand>
        <name>Zn(2+)</name>
        <dbReference type="ChEBI" id="CHEBI:29105"/>
        <label>2</label>
        <note>catalytic</note>
    </ligand>
</feature>
<dbReference type="SUPFAM" id="SSF55486">
    <property type="entry name" value="Metalloproteases ('zincins'), catalytic domain"/>
    <property type="match status" value="1"/>
</dbReference>
<feature type="compositionally biased region" description="Basic residues" evidence="13">
    <location>
        <begin position="309"/>
        <end position="326"/>
    </location>
</feature>
<feature type="domain" description="Peptidase metallopeptidase" evidence="15">
    <location>
        <begin position="122"/>
        <end position="290"/>
    </location>
</feature>
<dbReference type="InterPro" id="IPR024079">
    <property type="entry name" value="MetalloPept_cat_dom_sf"/>
</dbReference>
<evidence type="ECO:0000256" key="14">
    <source>
        <dbReference type="SAM" id="SignalP"/>
    </source>
</evidence>
<feature type="signal peptide" evidence="14">
    <location>
        <begin position="1"/>
        <end position="16"/>
    </location>
</feature>
<evidence type="ECO:0000256" key="2">
    <source>
        <dbReference type="ARBA" id="ARBA00022670"/>
    </source>
</evidence>
<dbReference type="InterPro" id="IPR036365">
    <property type="entry name" value="PGBD-like_sf"/>
</dbReference>
<feature type="region of interest" description="Disordered" evidence="13">
    <location>
        <begin position="529"/>
        <end position="585"/>
    </location>
</feature>
<feature type="binding site" evidence="10">
    <location>
        <position position="188"/>
    </location>
    <ligand>
        <name>Zn(2+)</name>
        <dbReference type="ChEBI" id="CHEBI:29105"/>
        <label>1</label>
    </ligand>
</feature>
<feature type="modified residue" description="Phosphotyrosine; by PKDCC" evidence="11">
    <location>
        <position position="416"/>
    </location>
</feature>
<gene>
    <name evidence="16" type="ORF">Q5P01_009394</name>
</gene>
<feature type="region of interest" description="Disordered" evidence="13">
    <location>
        <begin position="93"/>
        <end position="121"/>
    </location>
</feature>
<dbReference type="Proteomes" id="UP001187415">
    <property type="component" value="Unassembled WGS sequence"/>
</dbReference>
<dbReference type="SUPFAM" id="SSF50923">
    <property type="entry name" value="Hemopexin-like domain"/>
    <property type="match status" value="1"/>
</dbReference>
<dbReference type="GO" id="GO:0004222">
    <property type="term" value="F:metalloendopeptidase activity"/>
    <property type="evidence" value="ECO:0007669"/>
    <property type="project" value="InterPro"/>
</dbReference>
<dbReference type="InterPro" id="IPR033739">
    <property type="entry name" value="M10A_MMP"/>
</dbReference>
<dbReference type="SUPFAM" id="SSF47090">
    <property type="entry name" value="PGBD-like"/>
    <property type="match status" value="1"/>
</dbReference>
<reference evidence="16" key="1">
    <citation type="submission" date="2023-07" db="EMBL/GenBank/DDBJ databases">
        <title>Chromosome-level Genome Assembly of Striped Snakehead (Channa striata).</title>
        <authorList>
            <person name="Liu H."/>
        </authorList>
    </citation>
    <scope>NUCLEOTIDE SEQUENCE</scope>
    <source>
        <strain evidence="16">Gz</strain>
        <tissue evidence="16">Muscle</tissue>
    </source>
</reference>
<feature type="compositionally biased region" description="Basic and acidic residues" evidence="13">
    <location>
        <begin position="545"/>
        <end position="578"/>
    </location>
</feature>
<feature type="binding site" evidence="10">
    <location>
        <position position="190"/>
    </location>
    <ligand>
        <name>Zn(2+)</name>
        <dbReference type="ChEBI" id="CHEBI:29105"/>
        <label>1</label>
    </ligand>
</feature>
<keyword evidence="7" id="KW-0482">Metalloprotease</keyword>
<dbReference type="AlphaFoldDB" id="A0AA88T096"/>
<feature type="binding site" evidence="10">
    <location>
        <position position="219"/>
    </location>
    <ligand>
        <name>Ca(2+)</name>
        <dbReference type="ChEBI" id="CHEBI:29108"/>
        <label>3</label>
    </ligand>
</feature>
<dbReference type="Gene3D" id="2.110.10.10">
    <property type="entry name" value="Hemopexin-like domain"/>
    <property type="match status" value="2"/>
</dbReference>
<evidence type="ECO:0000256" key="6">
    <source>
        <dbReference type="ARBA" id="ARBA00022837"/>
    </source>
</evidence>
<feature type="binding site" evidence="10">
    <location>
        <position position="222"/>
    </location>
    <ligand>
        <name>Ca(2+)</name>
        <dbReference type="ChEBI" id="CHEBI:29108"/>
        <label>1</label>
    </ligand>
</feature>
<sequence>MKMWIILLCLSCGSNAGVTPTPSSAPVTPTEDESAQLVDWLMKYGYLPPSDASTGQLQAWTAVTDAVRAMQRFAGLKDTGVADQETMALMSSPRCSLPDQDESPKSVADQQGRNTKRRRRRAVSMWTRRNINWRLHSYPSASHLSREMVRSLVFYALRVWAEPTPLEFHEVSSPEAADLQVEFLQGYHGDGYPFDGAGGAVGHAFFPSDPARAGGVHLDAEEQWAFRQPASGGTDLFTVLVHEFGHALGLPHSSSRHSVMRPYYQGPAGDPLDYRLGPQDLEQITQLYGKRNQLLATDAPPLSPEPQSHHRPPHHHHHRPPHHHHSSFTDRCNTSFDAVARIRGETFFFKGLTMWRVNSAGLVSGRGASVSRLWGGLPPDLSRLRAVLERQSDHAIIFIIGSQFWLFRDLSLQEGYPQPLSSLRMGVTLDAADDEEEEEAAVRQGLVWDPEEGPVWGNIGGTEEEKHEDTWTQLLRQGVSGILTDSDGSVSLFKGDSYWKFTFPGSSPKDGYPRSSAADWLDCPDSSLSSPGVGDLSLSLSRPAGRQELRERRRDGGDKEEGAGIRRRGHGTDSHGNKPDTGSHTWTQCTCQNGAARDRTASFTAALLLGTWTLSAV</sequence>
<feature type="chain" id="PRO_5041643749" description="Peptidase metallopeptidase domain-containing protein" evidence="14">
    <location>
        <begin position="17"/>
        <end position="617"/>
    </location>
</feature>
<dbReference type="GO" id="GO:0030574">
    <property type="term" value="P:collagen catabolic process"/>
    <property type="evidence" value="ECO:0007669"/>
    <property type="project" value="TreeGrafter"/>
</dbReference>
<feature type="repeat" description="Hemopexin" evidence="12">
    <location>
        <begin position="381"/>
        <end position="427"/>
    </location>
</feature>
<dbReference type="GO" id="GO:0005615">
    <property type="term" value="C:extracellular space"/>
    <property type="evidence" value="ECO:0007669"/>
    <property type="project" value="TreeGrafter"/>
</dbReference>
<dbReference type="InterPro" id="IPR002477">
    <property type="entry name" value="Peptidoglycan-bd-like"/>
</dbReference>
<comment type="caution">
    <text evidence="16">The sequence shown here is derived from an EMBL/GenBank/DDBJ whole genome shotgun (WGS) entry which is preliminary data.</text>
</comment>
<feature type="binding site" evidence="10">
    <location>
        <position position="337"/>
    </location>
    <ligand>
        <name>Ca(2+)</name>
        <dbReference type="ChEBI" id="CHEBI:29108"/>
        <label>4</label>
    </ligand>
</feature>
<evidence type="ECO:0000256" key="4">
    <source>
        <dbReference type="ARBA" id="ARBA00022801"/>
    </source>
</evidence>
<keyword evidence="3 9" id="KW-0479">Metal-binding</keyword>
<dbReference type="Pfam" id="PF00045">
    <property type="entry name" value="Hemopexin"/>
    <property type="match status" value="2"/>
</dbReference>
<protein>
    <recommendedName>
        <fullName evidence="15">Peptidase metallopeptidase domain-containing protein</fullName>
    </recommendedName>
</protein>
<keyword evidence="5 9" id="KW-0862">Zinc</keyword>
<dbReference type="Pfam" id="PF01471">
    <property type="entry name" value="PG_binding_1"/>
    <property type="match status" value="1"/>
</dbReference>
<feature type="binding site" evidence="10">
    <location>
        <position position="203"/>
    </location>
    <ligand>
        <name>Zn(2+)</name>
        <dbReference type="ChEBI" id="CHEBI:29105"/>
        <label>1</label>
    </ligand>
</feature>
<feature type="binding site" description="in inhibited form" evidence="10">
    <location>
        <position position="95"/>
    </location>
    <ligand>
        <name>Zn(2+)</name>
        <dbReference type="ChEBI" id="CHEBI:29105"/>
        <label>2</label>
        <note>catalytic</note>
    </ligand>
</feature>